<dbReference type="AlphaFoldDB" id="A0A6M8HQF1"/>
<dbReference type="GO" id="GO:1904680">
    <property type="term" value="F:peptide transmembrane transporter activity"/>
    <property type="evidence" value="ECO:0007669"/>
    <property type="project" value="TreeGrafter"/>
</dbReference>
<dbReference type="GO" id="GO:0030288">
    <property type="term" value="C:outer membrane-bounded periplasmic space"/>
    <property type="evidence" value="ECO:0007669"/>
    <property type="project" value="UniProtKB-ARBA"/>
</dbReference>
<dbReference type="Pfam" id="PF00496">
    <property type="entry name" value="SBP_bac_5"/>
    <property type="match status" value="1"/>
</dbReference>
<dbReference type="EMBL" id="CP053708">
    <property type="protein sequence ID" value="QKE90664.1"/>
    <property type="molecule type" value="Genomic_DNA"/>
</dbReference>
<dbReference type="Proteomes" id="UP000500767">
    <property type="component" value="Chromosome"/>
</dbReference>
<evidence type="ECO:0000259" key="5">
    <source>
        <dbReference type="Pfam" id="PF00496"/>
    </source>
</evidence>
<dbReference type="PIRSF" id="PIRSF002741">
    <property type="entry name" value="MppA"/>
    <property type="match status" value="1"/>
</dbReference>
<dbReference type="RefSeq" id="WP_171835615.1">
    <property type="nucleotide sequence ID" value="NZ_CP053708.1"/>
</dbReference>
<comment type="similarity">
    <text evidence="2">Belongs to the bacterial solute-binding protein 5 family.</text>
</comment>
<dbReference type="GO" id="GO:0043190">
    <property type="term" value="C:ATP-binding cassette (ABC) transporter complex"/>
    <property type="evidence" value="ECO:0007669"/>
    <property type="project" value="InterPro"/>
</dbReference>
<dbReference type="PANTHER" id="PTHR30290">
    <property type="entry name" value="PERIPLASMIC BINDING COMPONENT OF ABC TRANSPORTER"/>
    <property type="match status" value="1"/>
</dbReference>
<dbReference type="KEGG" id="lck:HN018_12020"/>
<dbReference type="PANTHER" id="PTHR30290:SF9">
    <property type="entry name" value="OLIGOPEPTIDE-BINDING PROTEIN APPA"/>
    <property type="match status" value="1"/>
</dbReference>
<dbReference type="SUPFAM" id="SSF53850">
    <property type="entry name" value="Periplasmic binding protein-like II"/>
    <property type="match status" value="1"/>
</dbReference>
<name>A0A6M8HQF1_9PROT</name>
<dbReference type="InterPro" id="IPR000914">
    <property type="entry name" value="SBP_5_dom"/>
</dbReference>
<accession>A0A6M8HQF1</accession>
<gene>
    <name evidence="6" type="ORF">HN018_12020</name>
</gene>
<dbReference type="GO" id="GO:0015833">
    <property type="term" value="P:peptide transport"/>
    <property type="evidence" value="ECO:0007669"/>
    <property type="project" value="TreeGrafter"/>
</dbReference>
<evidence type="ECO:0000256" key="1">
    <source>
        <dbReference type="ARBA" id="ARBA00004418"/>
    </source>
</evidence>
<feature type="domain" description="Solute-binding protein family 5" evidence="5">
    <location>
        <begin position="68"/>
        <end position="444"/>
    </location>
</feature>
<sequence length="544" mass="58918">MPAVSRAAPPTSCGTVIVPTAVGSGSSATITSFNPMLTTALGAHEVIEQMFKPLVWIDRHGKPDWERSLAANVTTPDDGLSFVVTLHNWRWSDGVPITSGDLLFTLDLIRRLGAGYAYYGTGGMPTLVANATALSSHQVLLRMTRKVNPRWFISMGMGNLFFPLPKHVFEGMSLVEMRRRQTDPTLFAVSDGAFLLKSYALGRHIVMEPNPLYGGRHPSIKRLIFAFPNGTTALEELRSGGLDIANIPFLLSGMMDRLPGFETVHLTPNFAYGDGYFNFRSHNAPFLADDAVRRAIARGIDQKEIIDLVFHGQAAIDHGPVPPSMFDMQSDAAHAGYPELSFDPAAARALLQSDGWKPGADGVMTKGGRRLAFTIMTSSESVAGILQAQVMQRDLRAVGMDVSIQLVGFNQLLATMSGNGHDWDLAVLIWSVESYPDVHDFFSSDGAENFGHFIDPHMDALNRDVMFGSGDGPLHAVQDYTVAKQPHLYLPVGTPNLLVRPGIGGVKEFLSPNGMWSAELLTLSGPLACPADVTQAGSTHVPHA</sequence>
<evidence type="ECO:0000256" key="3">
    <source>
        <dbReference type="ARBA" id="ARBA00022448"/>
    </source>
</evidence>
<protein>
    <submittedName>
        <fullName evidence="6">Peptide ABC transporter substrate-binding protein</fullName>
    </submittedName>
</protein>
<dbReference type="CDD" id="cd08513">
    <property type="entry name" value="PBP2_thermophilic_Hb8_like"/>
    <property type="match status" value="1"/>
</dbReference>
<keyword evidence="3" id="KW-0813">Transport</keyword>
<evidence type="ECO:0000313" key="6">
    <source>
        <dbReference type="EMBL" id="QKE90664.1"/>
    </source>
</evidence>
<keyword evidence="7" id="KW-1185">Reference proteome</keyword>
<proteinExistence type="inferred from homology"/>
<dbReference type="Gene3D" id="3.40.190.10">
    <property type="entry name" value="Periplasmic binding protein-like II"/>
    <property type="match status" value="1"/>
</dbReference>
<dbReference type="InterPro" id="IPR030678">
    <property type="entry name" value="Peptide/Ni-bd"/>
</dbReference>
<dbReference type="Gene3D" id="3.10.105.10">
    <property type="entry name" value="Dipeptide-binding Protein, Domain 3"/>
    <property type="match status" value="1"/>
</dbReference>
<organism evidence="6 7">
    <name type="scientific">Lichenicola cladoniae</name>
    <dbReference type="NCBI Taxonomy" id="1484109"/>
    <lineage>
        <taxon>Bacteria</taxon>
        <taxon>Pseudomonadati</taxon>
        <taxon>Pseudomonadota</taxon>
        <taxon>Alphaproteobacteria</taxon>
        <taxon>Acetobacterales</taxon>
        <taxon>Acetobacteraceae</taxon>
        <taxon>Lichenicola</taxon>
    </lineage>
</organism>
<comment type="subcellular location">
    <subcellularLocation>
        <location evidence="1">Periplasm</location>
    </subcellularLocation>
</comment>
<evidence type="ECO:0000256" key="4">
    <source>
        <dbReference type="ARBA" id="ARBA00022729"/>
    </source>
</evidence>
<evidence type="ECO:0000256" key="2">
    <source>
        <dbReference type="ARBA" id="ARBA00005695"/>
    </source>
</evidence>
<dbReference type="InterPro" id="IPR039424">
    <property type="entry name" value="SBP_5"/>
</dbReference>
<keyword evidence="4" id="KW-0732">Signal</keyword>
<reference evidence="6 7" key="1">
    <citation type="journal article" date="2014" name="World J. Microbiol. Biotechnol.">
        <title>Biodiversity and physiological characteristics of Antarctic and Arctic lichens-associated bacteria.</title>
        <authorList>
            <person name="Lee Y.M."/>
            <person name="Kim E.H."/>
            <person name="Lee H.K."/>
            <person name="Hong S.G."/>
        </authorList>
    </citation>
    <scope>NUCLEOTIDE SEQUENCE [LARGE SCALE GENOMIC DNA]</scope>
    <source>
        <strain evidence="6 7">PAMC 26569</strain>
    </source>
</reference>
<evidence type="ECO:0000313" key="7">
    <source>
        <dbReference type="Proteomes" id="UP000500767"/>
    </source>
</evidence>